<evidence type="ECO:0000259" key="5">
    <source>
        <dbReference type="Pfam" id="PF00557"/>
    </source>
</evidence>
<dbReference type="KEGG" id="sng:SNE_A01710"/>
<dbReference type="PROSITE" id="PS00491">
    <property type="entry name" value="PROLINE_PEPTIDASE"/>
    <property type="match status" value="1"/>
</dbReference>
<keyword evidence="3 7" id="KW-0378">Hydrolase</keyword>
<dbReference type="Pfam" id="PF01321">
    <property type="entry name" value="Creatinase_N"/>
    <property type="match status" value="1"/>
</dbReference>
<dbReference type="Proteomes" id="UP000000496">
    <property type="component" value="Chromosome gsn.131"/>
</dbReference>
<dbReference type="SUPFAM" id="SSF55920">
    <property type="entry name" value="Creatinase/aminopeptidase"/>
    <property type="match status" value="1"/>
</dbReference>
<accession>F8L5Q6</accession>
<dbReference type="HOGENOM" id="CLU_017266_4_0_0"/>
<name>F8L5Q6_SIMNZ</name>
<dbReference type="EC" id="3.4.13.9" evidence="7"/>
<dbReference type="GO" id="GO:0006508">
    <property type="term" value="P:proteolysis"/>
    <property type="evidence" value="ECO:0007669"/>
    <property type="project" value="UniProtKB-KW"/>
</dbReference>
<dbReference type="OrthoDB" id="9806388at2"/>
<dbReference type="PANTHER" id="PTHR46112">
    <property type="entry name" value="AMINOPEPTIDASE"/>
    <property type="match status" value="1"/>
</dbReference>
<evidence type="ECO:0000313" key="8">
    <source>
        <dbReference type="Proteomes" id="UP000000496"/>
    </source>
</evidence>
<reference key="1">
    <citation type="journal article" date="2011" name="Mol. Biol. Evol.">
        <title>Unity in variety -- the pan-genome of the Chlamydiae.</title>
        <authorList>
            <person name="Collingro A."/>
            <person name="Tischler P."/>
            <person name="Weinmaier T."/>
            <person name="Penz T."/>
            <person name="Heinz E."/>
            <person name="Brunham R.C."/>
            <person name="Read T.D."/>
            <person name="Bavoil P.M."/>
            <person name="Sachse K."/>
            <person name="Kahane S."/>
            <person name="Friedman M.G."/>
            <person name="Rattei T."/>
            <person name="Myers G.S.A."/>
            <person name="Horn M."/>
        </authorList>
    </citation>
    <scope>NUCLEOTIDE SEQUENCE</scope>
    <source>
        <strain>Z</strain>
    </source>
</reference>
<dbReference type="CDD" id="cd01092">
    <property type="entry name" value="APP-like"/>
    <property type="match status" value="1"/>
</dbReference>
<evidence type="ECO:0000256" key="4">
    <source>
        <dbReference type="ARBA" id="ARBA00023049"/>
    </source>
</evidence>
<evidence type="ECO:0000259" key="6">
    <source>
        <dbReference type="Pfam" id="PF01321"/>
    </source>
</evidence>
<sequence length="360" mass="40807">MKSKTIFVRRQKTLKAHLSKWGVDCYLCDDPTDIFYLTGMQLSQGRLLLHSRSATLFVDGRYYEEAKIKACCTVKKMEEKEVLSLLSSSTWKDVRTVGFDTNTSYIRVDKFKKQLQALRKARRLQTPYQMKGLAKPVQSLRAIKDTNELVLIEKSAQLLWKGFLHAKKQLKVGVEEREIALEFEFYCRKLGAEELSFTPIVAFGAGSALPHYHTGKRKLKMGDIVLMDLGVRLSGYASDMTRTFFFGEGSKELKHLFQVVEEAKQAALDLCQPGVALTKIDKAARKVMRKAHLEKHFLHSLGHGIGLEVHESPNFRTDDIELAPGMVITIEPGLYLPGKGGVRLEDMVVITKTGHRNLFR</sequence>
<dbReference type="GO" id="GO:0102009">
    <property type="term" value="F:proline dipeptidase activity"/>
    <property type="evidence" value="ECO:0007669"/>
    <property type="project" value="UniProtKB-EC"/>
</dbReference>
<reference evidence="7 8" key="2">
    <citation type="journal article" date="2011" name="Mol. Biol. Evol.">
        <title>Unity in variety--the pan-genome of the Chlamydiae.</title>
        <authorList>
            <person name="Collingro A."/>
            <person name="Tischler P."/>
            <person name="Weinmaier T."/>
            <person name="Penz T."/>
            <person name="Heinz E."/>
            <person name="Brunham R.C."/>
            <person name="Read T.D."/>
            <person name="Bavoil P.M."/>
            <person name="Sachse K."/>
            <person name="Kahane S."/>
            <person name="Friedman M.G."/>
            <person name="Rattei T."/>
            <person name="Myers G.S."/>
            <person name="Horn M."/>
        </authorList>
    </citation>
    <scope>NUCLEOTIDE SEQUENCE [LARGE SCALE GENOMIC DNA]</scope>
    <source>
        <strain evidence="8">ATCC VR-1471 / Z</strain>
    </source>
</reference>
<dbReference type="Pfam" id="PF00557">
    <property type="entry name" value="Peptidase_M24"/>
    <property type="match status" value="1"/>
</dbReference>
<evidence type="ECO:0000256" key="2">
    <source>
        <dbReference type="ARBA" id="ARBA00022723"/>
    </source>
</evidence>
<dbReference type="PANTHER" id="PTHR46112:SF3">
    <property type="entry name" value="AMINOPEPTIDASE YPDF"/>
    <property type="match status" value="1"/>
</dbReference>
<gene>
    <name evidence="7" type="primary">pepQ-A</name>
    <name evidence="7" type="ordered locus">SNE_A01710</name>
</gene>
<dbReference type="InterPro" id="IPR000587">
    <property type="entry name" value="Creatinase_N"/>
</dbReference>
<keyword evidence="7" id="KW-0224">Dipeptidase</keyword>
<dbReference type="GO" id="GO:0004177">
    <property type="term" value="F:aminopeptidase activity"/>
    <property type="evidence" value="ECO:0007669"/>
    <property type="project" value="UniProtKB-ARBA"/>
</dbReference>
<dbReference type="GO" id="GO:0046872">
    <property type="term" value="F:metal ion binding"/>
    <property type="evidence" value="ECO:0007669"/>
    <property type="project" value="UniProtKB-KW"/>
</dbReference>
<dbReference type="EMBL" id="FR872582">
    <property type="protein sequence ID" value="CCB88048.1"/>
    <property type="molecule type" value="Genomic_DNA"/>
</dbReference>
<dbReference type="eggNOG" id="COG0006">
    <property type="taxonomic scope" value="Bacteria"/>
</dbReference>
<dbReference type="RefSeq" id="WP_013942515.1">
    <property type="nucleotide sequence ID" value="NC_015713.1"/>
</dbReference>
<dbReference type="InterPro" id="IPR036005">
    <property type="entry name" value="Creatinase/aminopeptidase-like"/>
</dbReference>
<dbReference type="PRINTS" id="PR00599">
    <property type="entry name" value="MAPEPTIDASE"/>
</dbReference>
<dbReference type="AlphaFoldDB" id="F8L5Q6"/>
<dbReference type="InterPro" id="IPR000994">
    <property type="entry name" value="Pept_M24"/>
</dbReference>
<evidence type="ECO:0000313" key="7">
    <source>
        <dbReference type="EMBL" id="CCB88048.1"/>
    </source>
</evidence>
<dbReference type="InterPro" id="IPR050659">
    <property type="entry name" value="Peptidase_M24B"/>
</dbReference>
<keyword evidence="2" id="KW-0479">Metal-binding</keyword>
<dbReference type="Gene3D" id="3.90.230.10">
    <property type="entry name" value="Creatinase/methionine aminopeptidase superfamily"/>
    <property type="match status" value="1"/>
</dbReference>
<feature type="domain" description="Creatinase N-terminal" evidence="6">
    <location>
        <begin position="10"/>
        <end position="116"/>
    </location>
</feature>
<protein>
    <submittedName>
        <fullName evidence="7">Xaa-Pro dipeptidase</fullName>
        <ecNumber evidence="7">3.4.13.9</ecNumber>
    </submittedName>
</protein>
<keyword evidence="4" id="KW-0482">Metalloprotease</keyword>
<dbReference type="STRING" id="331113.SNE_A01710"/>
<feature type="domain" description="Peptidase M24" evidence="5">
    <location>
        <begin position="152"/>
        <end position="352"/>
    </location>
</feature>
<organism evidence="7 8">
    <name type="scientific">Simkania negevensis (strain ATCC VR-1471 / DSM 27360 / Z)</name>
    <dbReference type="NCBI Taxonomy" id="331113"/>
    <lineage>
        <taxon>Bacteria</taxon>
        <taxon>Pseudomonadati</taxon>
        <taxon>Chlamydiota</taxon>
        <taxon>Chlamydiia</taxon>
        <taxon>Parachlamydiales</taxon>
        <taxon>Simkaniaceae</taxon>
        <taxon>Simkania</taxon>
    </lineage>
</organism>
<keyword evidence="1" id="KW-0645">Protease</keyword>
<dbReference type="Gene3D" id="3.40.350.10">
    <property type="entry name" value="Creatinase/prolidase N-terminal domain"/>
    <property type="match status" value="1"/>
</dbReference>
<evidence type="ECO:0000256" key="1">
    <source>
        <dbReference type="ARBA" id="ARBA00022670"/>
    </source>
</evidence>
<dbReference type="InterPro" id="IPR001131">
    <property type="entry name" value="Peptidase_M24B_aminopep-P_CS"/>
</dbReference>
<evidence type="ECO:0000256" key="3">
    <source>
        <dbReference type="ARBA" id="ARBA00022801"/>
    </source>
</evidence>
<dbReference type="GO" id="GO:0008235">
    <property type="term" value="F:metalloexopeptidase activity"/>
    <property type="evidence" value="ECO:0007669"/>
    <property type="project" value="UniProtKB-ARBA"/>
</dbReference>
<proteinExistence type="predicted"/>
<dbReference type="InterPro" id="IPR001714">
    <property type="entry name" value="Pept_M24_MAP"/>
</dbReference>
<dbReference type="InterPro" id="IPR029149">
    <property type="entry name" value="Creatin/AminoP/Spt16_N"/>
</dbReference>
<keyword evidence="8" id="KW-1185">Reference proteome</keyword>
<dbReference type="SUPFAM" id="SSF53092">
    <property type="entry name" value="Creatinase/prolidase N-terminal domain"/>
    <property type="match status" value="1"/>
</dbReference>